<sequence length="155" mass="16819">MNVVHLACHAIQDLANPLDSAFALYDGKLKLDHLMGLSLGNAELAVLSACQTATGDDKLPEESVHLAAGMLAVGYPSVVATLWSIQDGDAPIIANKFYEELLGYLDSSQSFNTGLSPAYALHNAMKMVQNEVGIMQFHRWVPFIHFGGVYVKENL</sequence>
<dbReference type="InterPro" id="IPR024983">
    <property type="entry name" value="CHAT_dom"/>
</dbReference>
<name>A0ABR1JZE1_9AGAR</name>
<dbReference type="Pfam" id="PF12770">
    <property type="entry name" value="CHAT"/>
    <property type="match status" value="1"/>
</dbReference>
<protein>
    <recommendedName>
        <fullName evidence="1">CHAT domain-containing protein</fullName>
    </recommendedName>
</protein>
<evidence type="ECO:0000313" key="2">
    <source>
        <dbReference type="EMBL" id="KAK7467673.1"/>
    </source>
</evidence>
<feature type="domain" description="CHAT" evidence="1">
    <location>
        <begin position="2"/>
        <end position="147"/>
    </location>
</feature>
<organism evidence="2 3">
    <name type="scientific">Marasmiellus scandens</name>
    <dbReference type="NCBI Taxonomy" id="2682957"/>
    <lineage>
        <taxon>Eukaryota</taxon>
        <taxon>Fungi</taxon>
        <taxon>Dikarya</taxon>
        <taxon>Basidiomycota</taxon>
        <taxon>Agaricomycotina</taxon>
        <taxon>Agaricomycetes</taxon>
        <taxon>Agaricomycetidae</taxon>
        <taxon>Agaricales</taxon>
        <taxon>Marasmiineae</taxon>
        <taxon>Omphalotaceae</taxon>
        <taxon>Marasmiellus</taxon>
    </lineage>
</organism>
<comment type="caution">
    <text evidence="2">The sequence shown here is derived from an EMBL/GenBank/DDBJ whole genome shotgun (WGS) entry which is preliminary data.</text>
</comment>
<reference evidence="2 3" key="1">
    <citation type="submission" date="2024-01" db="EMBL/GenBank/DDBJ databases">
        <title>A draft genome for the cacao thread blight pathogen Marasmiellus scandens.</title>
        <authorList>
            <person name="Baruah I.K."/>
            <person name="Leung J."/>
            <person name="Bukari Y."/>
            <person name="Amoako-Attah I."/>
            <person name="Meinhardt L.W."/>
            <person name="Bailey B.A."/>
            <person name="Cohen S.P."/>
        </authorList>
    </citation>
    <scope>NUCLEOTIDE SEQUENCE [LARGE SCALE GENOMIC DNA]</scope>
    <source>
        <strain evidence="2 3">GH-19</strain>
    </source>
</reference>
<dbReference type="Proteomes" id="UP001498398">
    <property type="component" value="Unassembled WGS sequence"/>
</dbReference>
<keyword evidence="3" id="KW-1185">Reference proteome</keyword>
<gene>
    <name evidence="2" type="ORF">VKT23_004726</name>
</gene>
<evidence type="ECO:0000313" key="3">
    <source>
        <dbReference type="Proteomes" id="UP001498398"/>
    </source>
</evidence>
<accession>A0ABR1JZE1</accession>
<dbReference type="EMBL" id="JBANRG010000004">
    <property type="protein sequence ID" value="KAK7467673.1"/>
    <property type="molecule type" value="Genomic_DNA"/>
</dbReference>
<proteinExistence type="predicted"/>
<evidence type="ECO:0000259" key="1">
    <source>
        <dbReference type="Pfam" id="PF12770"/>
    </source>
</evidence>